<gene>
    <name evidence="2" type="ORF">PHAVU_007G171500g</name>
</gene>
<protein>
    <submittedName>
        <fullName evidence="2">Uncharacterized protein</fullName>
    </submittedName>
</protein>
<proteinExistence type="predicted"/>
<evidence type="ECO:0000313" key="3">
    <source>
        <dbReference type="Proteomes" id="UP000000226"/>
    </source>
</evidence>
<reference evidence="3" key="1">
    <citation type="journal article" date="2014" name="Nat. Genet.">
        <title>A reference genome for common bean and genome-wide analysis of dual domestications.</title>
        <authorList>
            <person name="Schmutz J."/>
            <person name="McClean P.E."/>
            <person name="Mamidi S."/>
            <person name="Wu G.A."/>
            <person name="Cannon S.B."/>
            <person name="Grimwood J."/>
            <person name="Jenkins J."/>
            <person name="Shu S."/>
            <person name="Song Q."/>
            <person name="Chavarro C."/>
            <person name="Torres-Torres M."/>
            <person name="Geffroy V."/>
            <person name="Moghaddam S.M."/>
            <person name="Gao D."/>
            <person name="Abernathy B."/>
            <person name="Barry K."/>
            <person name="Blair M."/>
            <person name="Brick M.A."/>
            <person name="Chovatia M."/>
            <person name="Gepts P."/>
            <person name="Goodstein D.M."/>
            <person name="Gonzales M."/>
            <person name="Hellsten U."/>
            <person name="Hyten D.L."/>
            <person name="Jia G."/>
            <person name="Kelly J.D."/>
            <person name="Kudrna D."/>
            <person name="Lee R."/>
            <person name="Richard M.M."/>
            <person name="Miklas P.N."/>
            <person name="Osorno J.M."/>
            <person name="Rodrigues J."/>
            <person name="Thareau V."/>
            <person name="Urrea C.A."/>
            <person name="Wang M."/>
            <person name="Yu Y."/>
            <person name="Zhang M."/>
            <person name="Wing R.A."/>
            <person name="Cregan P.B."/>
            <person name="Rokhsar D.S."/>
            <person name="Jackson S.A."/>
        </authorList>
    </citation>
    <scope>NUCLEOTIDE SEQUENCE [LARGE SCALE GENOMIC DNA]</scope>
    <source>
        <strain evidence="3">cv. G19833</strain>
    </source>
</reference>
<evidence type="ECO:0000313" key="2">
    <source>
        <dbReference type="EMBL" id="ESW16622.1"/>
    </source>
</evidence>
<dbReference type="EMBL" id="CM002294">
    <property type="protein sequence ID" value="ESW16622.1"/>
    <property type="molecule type" value="Genomic_DNA"/>
</dbReference>
<dbReference type="AlphaFoldDB" id="V7BFJ6"/>
<keyword evidence="1" id="KW-1133">Transmembrane helix</keyword>
<keyword evidence="3" id="KW-1185">Reference proteome</keyword>
<dbReference type="Gramene" id="ESW16622">
    <property type="protein sequence ID" value="ESW16622"/>
    <property type="gene ID" value="PHAVU_007G171500g"/>
</dbReference>
<organism evidence="2 3">
    <name type="scientific">Phaseolus vulgaris</name>
    <name type="common">Kidney bean</name>
    <name type="synonym">French bean</name>
    <dbReference type="NCBI Taxonomy" id="3885"/>
    <lineage>
        <taxon>Eukaryota</taxon>
        <taxon>Viridiplantae</taxon>
        <taxon>Streptophyta</taxon>
        <taxon>Embryophyta</taxon>
        <taxon>Tracheophyta</taxon>
        <taxon>Spermatophyta</taxon>
        <taxon>Magnoliopsida</taxon>
        <taxon>eudicotyledons</taxon>
        <taxon>Gunneridae</taxon>
        <taxon>Pentapetalae</taxon>
        <taxon>rosids</taxon>
        <taxon>fabids</taxon>
        <taxon>Fabales</taxon>
        <taxon>Fabaceae</taxon>
        <taxon>Papilionoideae</taxon>
        <taxon>50 kb inversion clade</taxon>
        <taxon>NPAAA clade</taxon>
        <taxon>indigoferoid/millettioid clade</taxon>
        <taxon>Phaseoleae</taxon>
        <taxon>Phaseolus</taxon>
    </lineage>
</organism>
<feature type="transmembrane region" description="Helical" evidence="1">
    <location>
        <begin position="106"/>
        <end position="126"/>
    </location>
</feature>
<keyword evidence="1" id="KW-0812">Transmembrane</keyword>
<feature type="transmembrane region" description="Helical" evidence="1">
    <location>
        <begin position="66"/>
        <end position="94"/>
    </location>
</feature>
<name>V7BFJ6_PHAVU</name>
<accession>V7BFJ6</accession>
<dbReference type="Proteomes" id="UP000000226">
    <property type="component" value="Chromosome 7"/>
</dbReference>
<keyword evidence="1" id="KW-0472">Membrane</keyword>
<feature type="transmembrane region" description="Helical" evidence="1">
    <location>
        <begin position="132"/>
        <end position="152"/>
    </location>
</feature>
<sequence>MHRTWPTHTLPYLNQIFRCPAQFPLSQIKKPNFTSPFHTLPPVVAHSTVCHRSTPPFVVVVVSAQLHYVVVTGSALFTDCLPFFCFGLHFFLLLHFRYKFFSHSSFQLPLLSSTSCSTTVSFHILHRLCSNAGAYPSFYVFYINLCIGLYVGQADAKFDVNFFSSSSAKSTHRHFYTFASVWHTHKPTILCRFYVDMTDDIFVRFSLAWLTQCVSHALTNENVTLLPRVFCLMVGRRKSND</sequence>
<evidence type="ECO:0000256" key="1">
    <source>
        <dbReference type="SAM" id="Phobius"/>
    </source>
</evidence>